<dbReference type="InterPro" id="IPR031545">
    <property type="entry name" value="SRP72_TPR-like"/>
</dbReference>
<dbReference type="FunFam" id="1.25.40.10:FF:000512">
    <property type="entry name" value="Signal recognition particle subunit SRP72"/>
    <property type="match status" value="1"/>
</dbReference>
<evidence type="ECO:0000256" key="5">
    <source>
        <dbReference type="ARBA" id="ARBA00022490"/>
    </source>
</evidence>
<gene>
    <name evidence="11" type="ORF">QBC46DRAFT_349924</name>
</gene>
<keyword evidence="6" id="KW-0256">Endoplasmic reticulum</keyword>
<evidence type="ECO:0000256" key="4">
    <source>
        <dbReference type="ARBA" id="ARBA00018350"/>
    </source>
</evidence>
<protein>
    <recommendedName>
        <fullName evidence="4">Signal recognition particle subunit SRP72</fullName>
    </recommendedName>
</protein>
<dbReference type="InterPro" id="IPR026270">
    <property type="entry name" value="SRP72"/>
</dbReference>
<keyword evidence="12" id="KW-1185">Reference proteome</keyword>
<dbReference type="AlphaFoldDB" id="A0AAN6S9I1"/>
<evidence type="ECO:0000256" key="7">
    <source>
        <dbReference type="ARBA" id="ARBA00023135"/>
    </source>
</evidence>
<sequence length="713" mass="76849">MTADPAIGALNSLLRNVEIEDHDEALKLANAAIRAAPKGSRSSDLTTAQHTRVVALLKLDRFDDALRAIAEGGASLEEVCPLEKAYALYKTGQLEEAWAILQQQKGAARGLKHLTAQVAYRAEKFEYAATIYRELLVGFGKDQDGGRYGEENDLRINLLAANAQLEWQGKGWAVPEDQKQPGREELEAFETSYNAACGCLARGDYAKASMLLKRARDLCEASEDLSDEEKKAELLPILVQQAHVATKLGKLDEAASLHKSITLSEIPDASTRLVAQSNTLVLQAESNPFMAQRLFESLPDVKTGNDRLFEYQTSMLQRNKHMIDLRAQKFSGVQKAATRILSKEPAPAISSPFKADLGVLNAAAACELSTGKEALRRILPLLDSRPDDVGLLLTIIQLYIQLNNPAPALDLLEAFFKRLETATTTDHADVRFAPGLVALAVALYRLQGRHSAIRSELAKAAAHWQKKEETSSEGSGSGSGSGNGNLSLVREAGIELLHSSHPTDLAVAGNAFSQLVTAQPSDRLGRAGLVASFATSDFAKVQPHLDALPSVDQLLLLGGGVDIKALIEAGVAHPPPPPLSAASQSKKRKLLGDESSKDKQQQQQQPAKKQRRARKNKLPKNNYDPDKQPDPERWLPLRDRSSYRPPKGKKGKKSRGGGGADTTQGGVVREEHQETLELAGGAGSVKVEKATPGFSSSSGGGAGKNKKKKGGKK</sequence>
<evidence type="ECO:0000256" key="9">
    <source>
        <dbReference type="SAM" id="MobiDB-lite"/>
    </source>
</evidence>
<feature type="region of interest" description="Disordered" evidence="9">
    <location>
        <begin position="571"/>
        <end position="713"/>
    </location>
</feature>
<dbReference type="PANTHER" id="PTHR14094">
    <property type="entry name" value="SIGNAL RECOGNITION PARTICLE 72"/>
    <property type="match status" value="1"/>
</dbReference>
<evidence type="ECO:0000313" key="11">
    <source>
        <dbReference type="EMBL" id="KAK3945018.1"/>
    </source>
</evidence>
<proteinExistence type="inferred from homology"/>
<feature type="compositionally biased region" description="Basic and acidic residues" evidence="9">
    <location>
        <begin position="623"/>
        <end position="642"/>
    </location>
</feature>
<reference evidence="12" key="1">
    <citation type="journal article" date="2023" name="Mol. Phylogenet. Evol.">
        <title>Genome-scale phylogeny and comparative genomics of the fungal order Sordariales.</title>
        <authorList>
            <person name="Hensen N."/>
            <person name="Bonometti L."/>
            <person name="Westerberg I."/>
            <person name="Brannstrom I.O."/>
            <person name="Guillou S."/>
            <person name="Cros-Aarteil S."/>
            <person name="Calhoun S."/>
            <person name="Haridas S."/>
            <person name="Kuo A."/>
            <person name="Mondo S."/>
            <person name="Pangilinan J."/>
            <person name="Riley R."/>
            <person name="LaButti K."/>
            <person name="Andreopoulos B."/>
            <person name="Lipzen A."/>
            <person name="Chen C."/>
            <person name="Yan M."/>
            <person name="Daum C."/>
            <person name="Ng V."/>
            <person name="Clum A."/>
            <person name="Steindorff A."/>
            <person name="Ohm R.A."/>
            <person name="Martin F."/>
            <person name="Silar P."/>
            <person name="Natvig D.O."/>
            <person name="Lalanne C."/>
            <person name="Gautier V."/>
            <person name="Ament-Velasquez S.L."/>
            <person name="Kruys A."/>
            <person name="Hutchinson M.I."/>
            <person name="Powell A.J."/>
            <person name="Barry K."/>
            <person name="Miller A.N."/>
            <person name="Grigoriev I.V."/>
            <person name="Debuchy R."/>
            <person name="Gladieux P."/>
            <person name="Hiltunen Thoren M."/>
            <person name="Johannesson H."/>
        </authorList>
    </citation>
    <scope>NUCLEOTIDE SEQUENCE [LARGE SCALE GENOMIC DNA]</scope>
    <source>
        <strain evidence="12">CBS 340.73</strain>
    </source>
</reference>
<feature type="compositionally biased region" description="Basic residues" evidence="9">
    <location>
        <begin position="646"/>
        <end position="655"/>
    </location>
</feature>
<feature type="region of interest" description="Disordered" evidence="9">
    <location>
        <begin position="464"/>
        <end position="484"/>
    </location>
</feature>
<dbReference type="GO" id="GO:0006614">
    <property type="term" value="P:SRP-dependent cotranslational protein targeting to membrane"/>
    <property type="evidence" value="ECO:0007669"/>
    <property type="project" value="InterPro"/>
</dbReference>
<dbReference type="EMBL" id="MU853756">
    <property type="protein sequence ID" value="KAK3945018.1"/>
    <property type="molecule type" value="Genomic_DNA"/>
</dbReference>
<evidence type="ECO:0000256" key="1">
    <source>
        <dbReference type="ARBA" id="ARBA00004240"/>
    </source>
</evidence>
<feature type="compositionally biased region" description="Basic residues" evidence="9">
    <location>
        <begin position="608"/>
        <end position="618"/>
    </location>
</feature>
<dbReference type="PANTHER" id="PTHR14094:SF9">
    <property type="entry name" value="SIGNAL RECOGNITION PARTICLE SUBUNIT SRP72"/>
    <property type="match status" value="1"/>
</dbReference>
<evidence type="ECO:0000256" key="8">
    <source>
        <dbReference type="ARBA" id="ARBA00023274"/>
    </source>
</evidence>
<dbReference type="Proteomes" id="UP001303473">
    <property type="component" value="Unassembled WGS sequence"/>
</dbReference>
<organism evidence="11 12">
    <name type="scientific">Diplogelasinospora grovesii</name>
    <dbReference type="NCBI Taxonomy" id="303347"/>
    <lineage>
        <taxon>Eukaryota</taxon>
        <taxon>Fungi</taxon>
        <taxon>Dikarya</taxon>
        <taxon>Ascomycota</taxon>
        <taxon>Pezizomycotina</taxon>
        <taxon>Sordariomycetes</taxon>
        <taxon>Sordariomycetidae</taxon>
        <taxon>Sordariales</taxon>
        <taxon>Diplogelasinosporaceae</taxon>
        <taxon>Diplogelasinospora</taxon>
    </lineage>
</organism>
<comment type="caution">
    <text evidence="11">The sequence shown here is derived from an EMBL/GenBank/DDBJ whole genome shotgun (WGS) entry which is preliminary data.</text>
</comment>
<dbReference type="SUPFAM" id="SSF48452">
    <property type="entry name" value="TPR-like"/>
    <property type="match status" value="2"/>
</dbReference>
<keyword evidence="8" id="KW-0687">Ribonucleoprotein</keyword>
<feature type="compositionally biased region" description="Basic residues" evidence="9">
    <location>
        <begin position="704"/>
        <end position="713"/>
    </location>
</feature>
<dbReference type="GO" id="GO:0043022">
    <property type="term" value="F:ribosome binding"/>
    <property type="evidence" value="ECO:0007669"/>
    <property type="project" value="TreeGrafter"/>
</dbReference>
<dbReference type="GO" id="GO:0008312">
    <property type="term" value="F:7S RNA binding"/>
    <property type="evidence" value="ECO:0007669"/>
    <property type="project" value="InterPro"/>
</dbReference>
<evidence type="ECO:0000313" key="12">
    <source>
        <dbReference type="Proteomes" id="UP001303473"/>
    </source>
</evidence>
<dbReference type="InterPro" id="IPR011990">
    <property type="entry name" value="TPR-like_helical_dom_sf"/>
</dbReference>
<dbReference type="Pfam" id="PF08492">
    <property type="entry name" value="SRP72"/>
    <property type="match status" value="1"/>
</dbReference>
<dbReference type="Pfam" id="PF17004">
    <property type="entry name" value="SRP_TPR_like"/>
    <property type="match status" value="1"/>
</dbReference>
<accession>A0AAN6S9I1</accession>
<evidence type="ECO:0000256" key="3">
    <source>
        <dbReference type="ARBA" id="ARBA00007676"/>
    </source>
</evidence>
<evidence type="ECO:0000259" key="10">
    <source>
        <dbReference type="Pfam" id="PF08492"/>
    </source>
</evidence>
<evidence type="ECO:0000256" key="2">
    <source>
        <dbReference type="ARBA" id="ARBA00004496"/>
    </source>
</evidence>
<dbReference type="GO" id="GO:0005783">
    <property type="term" value="C:endoplasmic reticulum"/>
    <property type="evidence" value="ECO:0007669"/>
    <property type="project" value="UniProtKB-SubCell"/>
</dbReference>
<keyword evidence="7" id="KW-0733">Signal recognition particle</keyword>
<feature type="compositionally biased region" description="Basic and acidic residues" evidence="9">
    <location>
        <begin position="590"/>
        <end position="600"/>
    </location>
</feature>
<name>A0AAN6S9I1_9PEZI</name>
<dbReference type="Gene3D" id="1.25.40.10">
    <property type="entry name" value="Tetratricopeptide repeat domain"/>
    <property type="match status" value="2"/>
</dbReference>
<comment type="similarity">
    <text evidence="3">Belongs to the SRP72 family.</text>
</comment>
<dbReference type="GO" id="GO:0005786">
    <property type="term" value="C:signal recognition particle, endoplasmic reticulum targeting"/>
    <property type="evidence" value="ECO:0007669"/>
    <property type="project" value="UniProtKB-KW"/>
</dbReference>
<dbReference type="PIRSF" id="PIRSF038922">
    <property type="entry name" value="SRP72"/>
    <property type="match status" value="1"/>
</dbReference>
<keyword evidence="5" id="KW-0963">Cytoplasm</keyword>
<feature type="domain" description="Signal recognition particle SRP72 subunit RNA-binding" evidence="10">
    <location>
        <begin position="595"/>
        <end position="645"/>
    </location>
</feature>
<evidence type="ECO:0000256" key="6">
    <source>
        <dbReference type="ARBA" id="ARBA00022824"/>
    </source>
</evidence>
<comment type="subcellular location">
    <subcellularLocation>
        <location evidence="2">Cytoplasm</location>
    </subcellularLocation>
    <subcellularLocation>
        <location evidence="1">Endoplasmic reticulum</location>
    </subcellularLocation>
</comment>
<dbReference type="InterPro" id="IPR013699">
    <property type="entry name" value="Signal_recog_part_SRP72_RNA-bd"/>
</dbReference>